<dbReference type="GO" id="GO:0009372">
    <property type="term" value="P:quorum sensing"/>
    <property type="evidence" value="ECO:0007669"/>
    <property type="project" value="UniProtKB-KW"/>
</dbReference>
<keyword evidence="3" id="KW-0645">Protease</keyword>
<keyword evidence="1" id="KW-1003">Cell membrane</keyword>
<dbReference type="Pfam" id="PF04647">
    <property type="entry name" value="AgrB"/>
    <property type="match status" value="1"/>
</dbReference>
<evidence type="ECO:0000256" key="2">
    <source>
        <dbReference type="ARBA" id="ARBA00022654"/>
    </source>
</evidence>
<keyword evidence="7 8" id="KW-0472">Membrane</keyword>
<dbReference type="GO" id="GO:0006508">
    <property type="term" value="P:proteolysis"/>
    <property type="evidence" value="ECO:0007669"/>
    <property type="project" value="UniProtKB-KW"/>
</dbReference>
<evidence type="ECO:0000256" key="1">
    <source>
        <dbReference type="ARBA" id="ARBA00022475"/>
    </source>
</evidence>
<feature type="transmembrane region" description="Helical" evidence="8">
    <location>
        <begin position="41"/>
        <end position="67"/>
    </location>
</feature>
<dbReference type="SMART" id="SM00793">
    <property type="entry name" value="AgrB"/>
    <property type="match status" value="1"/>
</dbReference>
<dbReference type="AlphaFoldDB" id="A0A7C8LNX6"/>
<comment type="caution">
    <text evidence="9">The sequence shown here is derived from an EMBL/GenBank/DDBJ whole genome shotgun (WGS) entry which is preliminary data.</text>
</comment>
<name>A0A7C8LNX6_9FIRM</name>
<protein>
    <recommendedName>
        <fullName evidence="11">Accessory regulator AgrB</fullName>
    </recommendedName>
</protein>
<dbReference type="InterPro" id="IPR006741">
    <property type="entry name" value="AgrB"/>
</dbReference>
<dbReference type="Proteomes" id="UP000483018">
    <property type="component" value="Unassembled WGS sequence"/>
</dbReference>
<evidence type="ECO:0000256" key="7">
    <source>
        <dbReference type="ARBA" id="ARBA00023136"/>
    </source>
</evidence>
<dbReference type="EMBL" id="WSLF01000012">
    <property type="protein sequence ID" value="KAE9631324.1"/>
    <property type="molecule type" value="Genomic_DNA"/>
</dbReference>
<evidence type="ECO:0000313" key="9">
    <source>
        <dbReference type="EMBL" id="KAE9631324.1"/>
    </source>
</evidence>
<evidence type="ECO:0008006" key="11">
    <source>
        <dbReference type="Google" id="ProtNLM"/>
    </source>
</evidence>
<keyword evidence="4 8" id="KW-0812">Transmembrane</keyword>
<feature type="transmembrane region" description="Helical" evidence="8">
    <location>
        <begin position="163"/>
        <end position="181"/>
    </location>
</feature>
<feature type="transmembrane region" description="Helical" evidence="8">
    <location>
        <begin position="79"/>
        <end position="98"/>
    </location>
</feature>
<evidence type="ECO:0000256" key="8">
    <source>
        <dbReference type="SAM" id="Phobius"/>
    </source>
</evidence>
<gene>
    <name evidence="9" type="ORF">GND95_11215</name>
</gene>
<accession>A0A7C8LNX6</accession>
<dbReference type="GO" id="GO:0008233">
    <property type="term" value="F:peptidase activity"/>
    <property type="evidence" value="ECO:0007669"/>
    <property type="project" value="UniProtKB-KW"/>
</dbReference>
<organism evidence="9 10">
    <name type="scientific">Defluviitalea raffinosedens</name>
    <dbReference type="NCBI Taxonomy" id="1450156"/>
    <lineage>
        <taxon>Bacteria</taxon>
        <taxon>Bacillati</taxon>
        <taxon>Bacillota</taxon>
        <taxon>Clostridia</taxon>
        <taxon>Lachnospirales</taxon>
        <taxon>Defluviitaleaceae</taxon>
        <taxon>Defluviitalea</taxon>
    </lineage>
</organism>
<dbReference type="OrthoDB" id="9815055at2"/>
<feature type="transmembrane region" description="Helical" evidence="8">
    <location>
        <begin position="104"/>
        <end position="120"/>
    </location>
</feature>
<keyword evidence="2" id="KW-0673">Quorum sensing</keyword>
<dbReference type="GO" id="GO:0016020">
    <property type="term" value="C:membrane"/>
    <property type="evidence" value="ECO:0007669"/>
    <property type="project" value="InterPro"/>
</dbReference>
<proteinExistence type="predicted"/>
<keyword evidence="6 8" id="KW-1133">Transmembrane helix</keyword>
<evidence type="ECO:0000256" key="3">
    <source>
        <dbReference type="ARBA" id="ARBA00022670"/>
    </source>
</evidence>
<sequence length="190" mass="22092">MIDRLAAGISYQIYKKQIFNHTQIREIQYGLQAFISETIKIFFMCILLVLTGHLKYGLFAMLVFSSLRIWAGGYHANTYVRCFILSLSIIYVSVFAGLHVQSDFLFIIQALFSFGIILKFSPAEHKNQPIISKERRKKIHTIALITFIFWTGISYILPLPWKYIGMNAVFIETLTITYMILSEKILEYKK</sequence>
<feature type="transmembrane region" description="Helical" evidence="8">
    <location>
        <begin position="141"/>
        <end position="157"/>
    </location>
</feature>
<dbReference type="RefSeq" id="WP_158741252.1">
    <property type="nucleotide sequence ID" value="NZ_JAFBEP010000002.1"/>
</dbReference>
<evidence type="ECO:0000256" key="6">
    <source>
        <dbReference type="ARBA" id="ARBA00022989"/>
    </source>
</evidence>
<evidence type="ECO:0000256" key="5">
    <source>
        <dbReference type="ARBA" id="ARBA00022801"/>
    </source>
</evidence>
<evidence type="ECO:0000256" key="4">
    <source>
        <dbReference type="ARBA" id="ARBA00022692"/>
    </source>
</evidence>
<keyword evidence="10" id="KW-1185">Reference proteome</keyword>
<keyword evidence="5" id="KW-0378">Hydrolase</keyword>
<reference evidence="9 10" key="1">
    <citation type="submission" date="2019-12" db="EMBL/GenBank/DDBJ databases">
        <title>Defluviitalea raffinosedens, isolated from a biogas fermenter, genome sequencing and characterization.</title>
        <authorList>
            <person name="Rettenmaier R."/>
            <person name="Schneider M."/>
            <person name="Neuhaus K."/>
            <person name="Liebl W."/>
            <person name="Zverlov V."/>
        </authorList>
    </citation>
    <scope>NUCLEOTIDE SEQUENCE [LARGE SCALE GENOMIC DNA]</scope>
    <source>
        <strain evidence="9 10">249c-K6</strain>
    </source>
</reference>
<evidence type="ECO:0000313" key="10">
    <source>
        <dbReference type="Proteomes" id="UP000483018"/>
    </source>
</evidence>